<organism evidence="1 2">
    <name type="scientific">Malaciobacter pacificus</name>
    <dbReference type="NCBI Taxonomy" id="1080223"/>
    <lineage>
        <taxon>Bacteria</taxon>
        <taxon>Pseudomonadati</taxon>
        <taxon>Campylobacterota</taxon>
        <taxon>Epsilonproteobacteria</taxon>
        <taxon>Campylobacterales</taxon>
        <taxon>Arcobacteraceae</taxon>
        <taxon>Malaciobacter</taxon>
    </lineage>
</organism>
<gene>
    <name evidence="1" type="ORF">APAC_1670</name>
</gene>
<dbReference type="AlphaFoldDB" id="A0A5C2HC21"/>
<protein>
    <submittedName>
        <fullName evidence="1">Uncharacterized protein</fullName>
    </submittedName>
</protein>
<proteinExistence type="predicted"/>
<dbReference type="KEGG" id="apai:APAC_1670"/>
<name>A0A5C2HC21_9BACT</name>
<accession>A0A5C2HC21</accession>
<dbReference type="OrthoDB" id="5365944at2"/>
<evidence type="ECO:0000313" key="1">
    <source>
        <dbReference type="EMBL" id="QEP34766.1"/>
    </source>
</evidence>
<dbReference type="Proteomes" id="UP000322726">
    <property type="component" value="Chromosome"/>
</dbReference>
<reference evidence="1" key="2">
    <citation type="submission" date="2019-09" db="EMBL/GenBank/DDBJ databases">
        <title>Taxonomic note: a critical rebuttal of the proposed division of the genus Arcobacter into six genera, emended descriptions of Arcobacter anaerophilus and the genus Arcobacter, and an assessment of genus-level boundaries for Epsilonproteobacteria using in silico genomic comparator tools.</title>
        <authorList>
            <person name="On S.L.W."/>
            <person name="Miller W.G."/>
            <person name="Biggs P."/>
            <person name="Cornelius A."/>
            <person name="Vandamme P."/>
        </authorList>
    </citation>
    <scope>NUCLEOTIDE SEQUENCE [LARGE SCALE GENOMIC DNA]</scope>
    <source>
        <strain evidence="1">LMG 26638</strain>
    </source>
</reference>
<sequence>MNYKTIIKLKNKLDETGQIEFEHSNLYYEIFISDDDYVINIYSSNEKDEDDEYIIENIVDGGVYSGDSLDAIKFML</sequence>
<dbReference type="RefSeq" id="WP_130233691.1">
    <property type="nucleotide sequence ID" value="NZ_BMEF01000021.1"/>
</dbReference>
<keyword evidence="2" id="KW-1185">Reference proteome</keyword>
<dbReference type="EMBL" id="CP035928">
    <property type="protein sequence ID" value="QEP34766.1"/>
    <property type="molecule type" value="Genomic_DNA"/>
</dbReference>
<evidence type="ECO:0000313" key="2">
    <source>
        <dbReference type="Proteomes" id="UP000322726"/>
    </source>
</evidence>
<reference evidence="1" key="1">
    <citation type="submission" date="2019-09" db="EMBL/GenBank/DDBJ databases">
        <title>Complete genome sequencing of four Arcobacter species reveals a diverse suite of mobile elements.</title>
        <authorList>
            <person name="Miller W.G."/>
            <person name="Yee E."/>
            <person name="Bono J.L."/>
        </authorList>
    </citation>
    <scope>NUCLEOTIDE SEQUENCE [LARGE SCALE GENOMIC DNA]</scope>
    <source>
        <strain evidence="1">LMG 26638</strain>
    </source>
</reference>